<dbReference type="PRINTS" id="PR00385">
    <property type="entry name" value="P450"/>
</dbReference>
<dbReference type="Gene3D" id="1.10.630.10">
    <property type="entry name" value="Cytochrome P450"/>
    <property type="match status" value="1"/>
</dbReference>
<dbReference type="GO" id="GO:0005506">
    <property type="term" value="F:iron ion binding"/>
    <property type="evidence" value="ECO:0007669"/>
    <property type="project" value="InterPro"/>
</dbReference>
<evidence type="ECO:0000256" key="6">
    <source>
        <dbReference type="PIRSR" id="PIRSR602401-1"/>
    </source>
</evidence>
<dbReference type="AlphaFoldDB" id="A0A1L7XAH3"/>
<dbReference type="PROSITE" id="PS00086">
    <property type="entry name" value="CYTOCHROME_P450"/>
    <property type="match status" value="1"/>
</dbReference>
<dbReference type="PANTHER" id="PTHR24305:SF210">
    <property type="entry name" value="CYTOCHROME P450 MONOOXYGENASE ASQL-RELATED"/>
    <property type="match status" value="1"/>
</dbReference>
<dbReference type="GO" id="GO:0004497">
    <property type="term" value="F:monooxygenase activity"/>
    <property type="evidence" value="ECO:0007669"/>
    <property type="project" value="UniProtKB-KW"/>
</dbReference>
<dbReference type="CDD" id="cd11058">
    <property type="entry name" value="CYP60B-like"/>
    <property type="match status" value="1"/>
</dbReference>
<evidence type="ECO:0000256" key="2">
    <source>
        <dbReference type="ARBA" id="ARBA00010617"/>
    </source>
</evidence>
<dbReference type="Proteomes" id="UP000184330">
    <property type="component" value="Unassembled WGS sequence"/>
</dbReference>
<dbReference type="STRING" id="576137.A0A1L7XAH3"/>
<evidence type="ECO:0000256" key="7">
    <source>
        <dbReference type="RuleBase" id="RU000461"/>
    </source>
</evidence>
<keyword evidence="8" id="KW-1133">Transmembrane helix</keyword>
<evidence type="ECO:0000256" key="8">
    <source>
        <dbReference type="SAM" id="Phobius"/>
    </source>
</evidence>
<evidence type="ECO:0000256" key="3">
    <source>
        <dbReference type="ARBA" id="ARBA00022617"/>
    </source>
</evidence>
<keyword evidence="10" id="KW-1185">Reference proteome</keyword>
<reference evidence="9 10" key="1">
    <citation type="submission" date="2016-03" db="EMBL/GenBank/DDBJ databases">
        <authorList>
            <person name="Ploux O."/>
        </authorList>
    </citation>
    <scope>NUCLEOTIDE SEQUENCE [LARGE SCALE GENOMIC DNA]</scope>
    <source>
        <strain evidence="9 10">UAMH 11012</strain>
    </source>
</reference>
<name>A0A1L7XAH3_9HELO</name>
<proteinExistence type="inferred from homology"/>
<keyword evidence="4 6" id="KW-0479">Metal-binding</keyword>
<dbReference type="InterPro" id="IPR050121">
    <property type="entry name" value="Cytochrome_P450_monoxygenase"/>
</dbReference>
<sequence length="499" mass="57192">MSIITMRGLEDYSWLVNIGLGLIAYLLWLIFSRAYFNPLANYPGPFLWSISRLPHSYYLTIGRLPFKIAEFHEQYGPIVRIAPDELTFIQEEAWQDIYGKPQPRNTQLRKDPTIFVLPDDGVPKGILVEPSDEVHARIRRNLGPAFSEKALRDQEPLLNKHFDLLMRKFHENSGKPFDISQYFQYLTFDIIGDLTFGESFDCLQKSKANVWLDTLTFAAPAATILGMLQKYPPTLTVLTTLIPMMRREERRFRNLTIGKLRNRLEMEKRPDFIGFVQDHLDQPDGITFQEMQETAAALLVAGSDTTANTLMAVTYYLSTHPKVLAKLADEIRSAFNSQSDITAVSVNSLEYMLAVLRETLRIYPPVSGNTTRMTPSEGGIIAGRWIPGDTCVAINHWAAFHHSSNFTRPYAFVPERWLGNSDFESDNRKVVQPFSVGPRNCLGMNLAYLEMRVVLARLVWGFDMEIFEESKDWEKGQTGYMLWAYRKPLIVKLTPVLRD</sequence>
<accession>A0A1L7XAH3</accession>
<keyword evidence="3 6" id="KW-0349">Heme</keyword>
<gene>
    <name evidence="9" type="ORF">PAC_11921</name>
</gene>
<keyword evidence="8" id="KW-0472">Membrane</keyword>
<dbReference type="EMBL" id="FJOG01000019">
    <property type="protein sequence ID" value="CZR62024.1"/>
    <property type="molecule type" value="Genomic_DNA"/>
</dbReference>
<evidence type="ECO:0000256" key="4">
    <source>
        <dbReference type="ARBA" id="ARBA00022723"/>
    </source>
</evidence>
<dbReference type="GO" id="GO:0016705">
    <property type="term" value="F:oxidoreductase activity, acting on paired donors, with incorporation or reduction of molecular oxygen"/>
    <property type="evidence" value="ECO:0007669"/>
    <property type="project" value="InterPro"/>
</dbReference>
<keyword evidence="7" id="KW-0560">Oxidoreductase</keyword>
<dbReference type="InterPro" id="IPR017972">
    <property type="entry name" value="Cyt_P450_CS"/>
</dbReference>
<evidence type="ECO:0000313" key="10">
    <source>
        <dbReference type="Proteomes" id="UP000184330"/>
    </source>
</evidence>
<keyword evidence="8" id="KW-0812">Transmembrane</keyword>
<protein>
    <submittedName>
        <fullName evidence="9">Related to cytochrome P450 CYP3/CYP5/CYP6/CYP9 subfamilies</fullName>
    </submittedName>
</protein>
<comment type="cofactor">
    <cofactor evidence="1 6">
        <name>heme</name>
        <dbReference type="ChEBI" id="CHEBI:30413"/>
    </cofactor>
</comment>
<keyword evidence="7" id="KW-0503">Monooxygenase</keyword>
<comment type="similarity">
    <text evidence="2 7">Belongs to the cytochrome P450 family.</text>
</comment>
<dbReference type="OrthoDB" id="1470350at2759"/>
<dbReference type="PANTHER" id="PTHR24305">
    <property type="entry name" value="CYTOCHROME P450"/>
    <property type="match status" value="1"/>
</dbReference>
<organism evidence="9 10">
    <name type="scientific">Phialocephala subalpina</name>
    <dbReference type="NCBI Taxonomy" id="576137"/>
    <lineage>
        <taxon>Eukaryota</taxon>
        <taxon>Fungi</taxon>
        <taxon>Dikarya</taxon>
        <taxon>Ascomycota</taxon>
        <taxon>Pezizomycotina</taxon>
        <taxon>Leotiomycetes</taxon>
        <taxon>Helotiales</taxon>
        <taxon>Mollisiaceae</taxon>
        <taxon>Phialocephala</taxon>
        <taxon>Phialocephala fortinii species complex</taxon>
    </lineage>
</organism>
<evidence type="ECO:0000256" key="1">
    <source>
        <dbReference type="ARBA" id="ARBA00001971"/>
    </source>
</evidence>
<dbReference type="InterPro" id="IPR001128">
    <property type="entry name" value="Cyt_P450"/>
</dbReference>
<feature type="binding site" description="axial binding residue" evidence="6">
    <location>
        <position position="441"/>
    </location>
    <ligand>
        <name>heme</name>
        <dbReference type="ChEBI" id="CHEBI:30413"/>
    </ligand>
    <ligandPart>
        <name>Fe</name>
        <dbReference type="ChEBI" id="CHEBI:18248"/>
    </ligandPart>
</feature>
<feature type="transmembrane region" description="Helical" evidence="8">
    <location>
        <begin position="12"/>
        <end position="31"/>
    </location>
</feature>
<evidence type="ECO:0000256" key="5">
    <source>
        <dbReference type="ARBA" id="ARBA00023004"/>
    </source>
</evidence>
<keyword evidence="5 6" id="KW-0408">Iron</keyword>
<dbReference type="Pfam" id="PF00067">
    <property type="entry name" value="p450"/>
    <property type="match status" value="1"/>
</dbReference>
<evidence type="ECO:0000313" key="9">
    <source>
        <dbReference type="EMBL" id="CZR62024.1"/>
    </source>
</evidence>
<dbReference type="SUPFAM" id="SSF48264">
    <property type="entry name" value="Cytochrome P450"/>
    <property type="match status" value="1"/>
</dbReference>
<dbReference type="GO" id="GO:0020037">
    <property type="term" value="F:heme binding"/>
    <property type="evidence" value="ECO:0007669"/>
    <property type="project" value="InterPro"/>
</dbReference>
<dbReference type="InterPro" id="IPR002401">
    <property type="entry name" value="Cyt_P450_E_grp-I"/>
</dbReference>
<dbReference type="InterPro" id="IPR036396">
    <property type="entry name" value="Cyt_P450_sf"/>
</dbReference>
<dbReference type="PRINTS" id="PR00463">
    <property type="entry name" value="EP450I"/>
</dbReference>